<protein>
    <submittedName>
        <fullName evidence="5">Rab-GAP TBC domain-containing protein</fullName>
    </submittedName>
</protein>
<evidence type="ECO:0000256" key="1">
    <source>
        <dbReference type="ARBA" id="ARBA00022468"/>
    </source>
</evidence>
<dbReference type="Pfam" id="PF00566">
    <property type="entry name" value="RabGAP-TBC"/>
    <property type="match status" value="2"/>
</dbReference>
<dbReference type="GO" id="GO:0005096">
    <property type="term" value="F:GTPase activator activity"/>
    <property type="evidence" value="ECO:0007669"/>
    <property type="project" value="UniProtKB-KW"/>
</dbReference>
<evidence type="ECO:0000313" key="5">
    <source>
        <dbReference type="WBParaSite" id="jg3372"/>
    </source>
</evidence>
<evidence type="ECO:0000259" key="3">
    <source>
        <dbReference type="PROSITE" id="PS50086"/>
    </source>
</evidence>
<dbReference type="PANTHER" id="PTHR22957">
    <property type="entry name" value="TBC1 DOMAIN FAMILY MEMBER GTPASE-ACTIVATING PROTEIN"/>
    <property type="match status" value="1"/>
</dbReference>
<feature type="compositionally biased region" description="Low complexity" evidence="2">
    <location>
        <begin position="1"/>
        <end position="35"/>
    </location>
</feature>
<dbReference type="Gene3D" id="1.10.472.80">
    <property type="entry name" value="Ypt/Rab-GAP domain of gyp1p, domain 3"/>
    <property type="match status" value="1"/>
</dbReference>
<feature type="compositionally biased region" description="Low complexity" evidence="2">
    <location>
        <begin position="564"/>
        <end position="578"/>
    </location>
</feature>
<name>A0A915E940_9BILA</name>
<proteinExistence type="predicted"/>
<accession>A0A915E940</accession>
<feature type="region of interest" description="Disordered" evidence="2">
    <location>
        <begin position="562"/>
        <end position="596"/>
    </location>
</feature>
<organism evidence="4 5">
    <name type="scientific">Ditylenchus dipsaci</name>
    <dbReference type="NCBI Taxonomy" id="166011"/>
    <lineage>
        <taxon>Eukaryota</taxon>
        <taxon>Metazoa</taxon>
        <taxon>Ecdysozoa</taxon>
        <taxon>Nematoda</taxon>
        <taxon>Chromadorea</taxon>
        <taxon>Rhabditida</taxon>
        <taxon>Tylenchina</taxon>
        <taxon>Tylenchomorpha</taxon>
        <taxon>Sphaerularioidea</taxon>
        <taxon>Anguinidae</taxon>
        <taxon>Anguininae</taxon>
        <taxon>Ditylenchus</taxon>
    </lineage>
</organism>
<dbReference type="SUPFAM" id="SSF47923">
    <property type="entry name" value="Ypt/Rab-GAP domain of gyp1p"/>
    <property type="match status" value="2"/>
</dbReference>
<dbReference type="PANTHER" id="PTHR22957:SF337">
    <property type="entry name" value="TBC1 DOMAIN FAMILY MEMBER 5"/>
    <property type="match status" value="1"/>
</dbReference>
<dbReference type="FunFam" id="1.10.472.80:FF:000038">
    <property type="entry name" value="TBC1 domain family member 5"/>
    <property type="match status" value="1"/>
</dbReference>
<evidence type="ECO:0000313" key="4">
    <source>
        <dbReference type="Proteomes" id="UP000887574"/>
    </source>
</evidence>
<feature type="region of interest" description="Disordered" evidence="2">
    <location>
        <begin position="1"/>
        <end position="58"/>
    </location>
</feature>
<feature type="region of interest" description="Disordered" evidence="2">
    <location>
        <begin position="493"/>
        <end position="528"/>
    </location>
</feature>
<feature type="region of interest" description="Disordered" evidence="2">
    <location>
        <begin position="714"/>
        <end position="733"/>
    </location>
</feature>
<keyword evidence="4" id="KW-1185">Reference proteome</keyword>
<sequence>MMKNNNNTSSSGTSVSSTNQTSSSNSSSTSSSVNNPFLFPTQSSNSTNQPNGRQKQRKPFEKLLSEGADLQEIEKFCIEGNLRDSRFRSTAWRILLKVQPRRDSLHELDVKVNNPLALQQENPWQQFFVDSDLRECINKDVERTCPDVAFFQSQSIRQIMSDILFIHSKLVSHISYRQAHAHAKEQQEADSQQSSSAEKSLFNCLNDPTYLEHDAFAIFRQLMMLIEGWYDAPLHTGGQTPMRRMNMGKPSCFNSNKFTKMLMEAKNSLDGDLAQGLTPFSSSPRSIQIQEAEALTHLSLHRSPMQSELQQKLEYIHEKLLNKIDPKLFAHLTALEIAPQVYGIRWLRLLFGREFPIHDLLFLWDVILAENSGGRNGPSDLAFVDYVFVALLVQISHLLVNADYTSCIQYLMRYPPTADIHAFINLALHLQSPKKYPRPANLVVSHIHCCHHHSSATTHTNQAGENHRHVHHHYHQNAHIFPHITLAGETHPNVERRQQHQRKLSTSSAKEQPAAQINHHRHSQNADFTGGVIGHAAATVGKQQPAVKSSIENVFTKIGRKALQQSSTNSSQQPSALSEPPGSLHHRRNTADSSIQARKSLTSGLQNKESEMKEVRTKRAHTNASTAVDVAKTAGTSSIFYYDTAEDFYKRDSFHENSNGADVELMKEQIALLQSRLNDVDMQAQLSARSIEKCCEQLKQIYATDDEDSIEKAVAKSSLEQDNRSDQTGDLIF</sequence>
<dbReference type="AlphaFoldDB" id="A0A915E940"/>
<dbReference type="Gene3D" id="1.10.8.270">
    <property type="entry name" value="putative rabgap domain of human tbc1 domain family member 14 like domains"/>
    <property type="match status" value="1"/>
</dbReference>
<dbReference type="InterPro" id="IPR000195">
    <property type="entry name" value="Rab-GAP-TBC_dom"/>
</dbReference>
<feature type="compositionally biased region" description="Polar residues" evidence="2">
    <location>
        <begin position="40"/>
        <end position="53"/>
    </location>
</feature>
<feature type="compositionally biased region" description="Basic and acidic residues" evidence="2">
    <location>
        <begin position="608"/>
        <end position="617"/>
    </location>
</feature>
<dbReference type="Proteomes" id="UP000887574">
    <property type="component" value="Unplaced"/>
</dbReference>
<feature type="region of interest" description="Disordered" evidence="2">
    <location>
        <begin position="601"/>
        <end position="620"/>
    </location>
</feature>
<evidence type="ECO:0000256" key="2">
    <source>
        <dbReference type="SAM" id="MobiDB-lite"/>
    </source>
</evidence>
<feature type="domain" description="Rab-GAP TBC" evidence="3">
    <location>
        <begin position="82"/>
        <end position="371"/>
    </location>
</feature>
<dbReference type="SMART" id="SM00164">
    <property type="entry name" value="TBC"/>
    <property type="match status" value="1"/>
</dbReference>
<dbReference type="PROSITE" id="PS50086">
    <property type="entry name" value="TBC_RABGAP"/>
    <property type="match status" value="1"/>
</dbReference>
<reference evidence="5" key="1">
    <citation type="submission" date="2022-11" db="UniProtKB">
        <authorList>
            <consortium name="WormBaseParasite"/>
        </authorList>
    </citation>
    <scope>IDENTIFICATION</scope>
</reference>
<feature type="compositionally biased region" description="Basic and acidic residues" evidence="2">
    <location>
        <begin position="714"/>
        <end position="727"/>
    </location>
</feature>
<dbReference type="InterPro" id="IPR035969">
    <property type="entry name" value="Rab-GAP_TBC_sf"/>
</dbReference>
<keyword evidence="1" id="KW-0343">GTPase activation</keyword>
<dbReference type="WBParaSite" id="jg3372">
    <property type="protein sequence ID" value="jg3372"/>
    <property type="gene ID" value="jg3372"/>
</dbReference>